<keyword evidence="4" id="KW-0949">S-adenosyl-L-methionine</keyword>
<dbReference type="GO" id="GO:0009007">
    <property type="term" value="F:site-specific DNA-methyltransferase (adenine-specific) activity"/>
    <property type="evidence" value="ECO:0007669"/>
    <property type="project" value="UniProtKB-EC"/>
</dbReference>
<evidence type="ECO:0000259" key="6">
    <source>
        <dbReference type="Pfam" id="PF07669"/>
    </source>
</evidence>
<dbReference type="AlphaFoldDB" id="A0A5Q4ZED1"/>
<keyword evidence="3 7" id="KW-0808">Transferase</keyword>
<reference evidence="7 8" key="1">
    <citation type="submission" date="2019-08" db="EMBL/GenBank/DDBJ databases">
        <authorList>
            <person name="Herpell B J."/>
        </authorList>
    </citation>
    <scope>NUCLEOTIDE SEQUENCE [LARGE SCALE GENOMIC DNA]</scope>
    <source>
        <strain evidence="8">Msb3</strain>
    </source>
</reference>
<dbReference type="NCBIfam" id="NF033452">
    <property type="entry name" value="BREX_1_MTaseX"/>
    <property type="match status" value="1"/>
</dbReference>
<dbReference type="EMBL" id="LR699553">
    <property type="protein sequence ID" value="VVD29233.1"/>
    <property type="molecule type" value="Genomic_DNA"/>
</dbReference>
<dbReference type="InterPro" id="IPR006311">
    <property type="entry name" value="TAT_signal"/>
</dbReference>
<proteinExistence type="predicted"/>
<organism evidence="7 8">
    <name type="scientific">Paraburkholderia dioscoreae</name>
    <dbReference type="NCBI Taxonomy" id="2604047"/>
    <lineage>
        <taxon>Bacteria</taxon>
        <taxon>Pseudomonadati</taxon>
        <taxon>Pseudomonadota</taxon>
        <taxon>Betaproteobacteria</taxon>
        <taxon>Burkholderiales</taxon>
        <taxon>Burkholderiaceae</taxon>
        <taxon>Paraburkholderia</taxon>
    </lineage>
</organism>
<gene>
    <name evidence="7" type="ORF">PDMSB3_2777</name>
</gene>
<evidence type="ECO:0000256" key="3">
    <source>
        <dbReference type="ARBA" id="ARBA00022679"/>
    </source>
</evidence>
<accession>A0A5Q4ZED1</accession>
<dbReference type="KEGG" id="pdio:PDMSB3_2777"/>
<evidence type="ECO:0000256" key="1">
    <source>
        <dbReference type="ARBA" id="ARBA00011900"/>
    </source>
</evidence>
<dbReference type="InterPro" id="IPR047939">
    <property type="entry name" value="BREX_1_PglX"/>
</dbReference>
<evidence type="ECO:0000313" key="7">
    <source>
        <dbReference type="EMBL" id="VVD29233.1"/>
    </source>
</evidence>
<evidence type="ECO:0000256" key="2">
    <source>
        <dbReference type="ARBA" id="ARBA00022603"/>
    </source>
</evidence>
<dbReference type="InterPro" id="IPR050953">
    <property type="entry name" value="N4_N6_ade-DNA_methylase"/>
</dbReference>
<sequence length="1171" mass="131997">MNKTNLKAYAPQARRDFIAAVAARANLLGISAAGAAPASVRGDLVIIEGREWPAKVNAQREKLVRRIERRGFEQAMEEVAYTWFNRFAALRFMELHGYLDHGWRVLSSRDGGLPEILRHASEVSLPDLNAEVAREMQLTGTQDNELYKLLLVAQCNDLSRSMPFLFERIDDETELLLPDHLLRTDSILVRLISSVPEEDWAQIEVVGWLYQFYISEKKDEVIGKVVQSEDIPAATQLFTPNWIVRYLVQNSVGRLWLMANPSSSLKSQFDYYVDPPAQSDKVTAQIEAKIRERIEQDGARLNPESIRLLDPACGSGHILVEAYETLKAIYLECGYRLRDIPRLILEKNLYGIDIDDRAAQLAGFALLMKARADDRRLLSNSPTLNVFSMSESKGLDVDELSSHLGPFGVSQSVVANVLDIFALAKSFGSLIQIPAVISENLAEIYEALDKATHSGDLYARAAAADLWPFVRQARVLSMKFDLVVANPPYMGGRNLPEFIKSWAEGCYPSGRADLYAMFILRAFQFARSGTGISALVTMQSWMFISSFFDLRQYLISSKTVQSLVQIGFNSFPEMNSKIAQACAFVFLNDAIEDYVGAYIDLNSAPKNADKSKVFLARDPNHIHPRHQTSFAAVPGSPFAYWASDRVRDAWQKSKLISAVAEPKKGLDTGENDRFLRRWFEISVANFTMLDAERASGDTYWVPVQKGGSYRRWFGNHEFVVDWRDGGAELRAHRGSSIRNERFYGKQGATWSTLTSSNFAMRECPPGFIFESKGAVCFPKAELPLELLLAFGNSKVAQVFFEALSQTMDYHEGPFGLLPYREPCLGDQVITSVQEAVAIARDDWNSFEESWDFSGIPAAWKVSDGQSLQESWEAWARACDRRLNRLREIEETNNRLFLEIFDLQDQFSPSVSDNEITLARANRESDCQRLMSYAIGCMMGRYSVDRAGLVYAHAGNCGFDSAHYETFSADDDGIVAVTDTCWFEDDAARRVTELVGVIWGPDTLDANMEWLAESLKKKPGETPDETVRRFLADKFYAVHVQAYKKRPIYWLFSSGKQRAFQALVYMHRYNEGTLARMRAQYVAPLIAKIAARMELLDRDAAVATSTAARVKIQRQIDTLRAKQAEILTYDEKLRHYADMRVEVDLDDGVRANYAKFGDLVADSRTITGGSDE</sequence>
<dbReference type="Gene3D" id="3.40.50.150">
    <property type="entry name" value="Vaccinia Virus protein VP39"/>
    <property type="match status" value="1"/>
</dbReference>
<dbReference type="RefSeq" id="WP_165186497.1">
    <property type="nucleotide sequence ID" value="NZ_LR699553.1"/>
</dbReference>
<protein>
    <recommendedName>
        <fullName evidence="1">site-specific DNA-methyltransferase (adenine-specific)</fullName>
        <ecNumber evidence="1">2.1.1.72</ecNumber>
    </recommendedName>
</protein>
<dbReference type="GO" id="GO:0006304">
    <property type="term" value="P:DNA modification"/>
    <property type="evidence" value="ECO:0007669"/>
    <property type="project" value="InterPro"/>
</dbReference>
<dbReference type="Proteomes" id="UP000325811">
    <property type="component" value="Chromosome I"/>
</dbReference>
<keyword evidence="2 7" id="KW-0489">Methyltransferase</keyword>
<dbReference type="GO" id="GO:0032259">
    <property type="term" value="P:methylation"/>
    <property type="evidence" value="ECO:0007669"/>
    <property type="project" value="UniProtKB-KW"/>
</dbReference>
<dbReference type="PANTHER" id="PTHR33841">
    <property type="entry name" value="DNA METHYLTRANSFERASE YEEA-RELATED"/>
    <property type="match status" value="1"/>
</dbReference>
<dbReference type="PRINTS" id="PR00507">
    <property type="entry name" value="N12N6MTFRASE"/>
</dbReference>
<dbReference type="REBASE" id="368497">
    <property type="entry name" value="PspMSB31ORF2777P"/>
</dbReference>
<evidence type="ECO:0000313" key="8">
    <source>
        <dbReference type="Proteomes" id="UP000325811"/>
    </source>
</evidence>
<dbReference type="InterPro" id="IPR029063">
    <property type="entry name" value="SAM-dependent_MTases_sf"/>
</dbReference>
<comment type="catalytic activity">
    <reaction evidence="5">
        <text>a 2'-deoxyadenosine in DNA + S-adenosyl-L-methionine = an N(6)-methyl-2'-deoxyadenosine in DNA + S-adenosyl-L-homocysteine + H(+)</text>
        <dbReference type="Rhea" id="RHEA:15197"/>
        <dbReference type="Rhea" id="RHEA-COMP:12418"/>
        <dbReference type="Rhea" id="RHEA-COMP:12419"/>
        <dbReference type="ChEBI" id="CHEBI:15378"/>
        <dbReference type="ChEBI" id="CHEBI:57856"/>
        <dbReference type="ChEBI" id="CHEBI:59789"/>
        <dbReference type="ChEBI" id="CHEBI:90615"/>
        <dbReference type="ChEBI" id="CHEBI:90616"/>
        <dbReference type="EC" id="2.1.1.72"/>
    </reaction>
</comment>
<dbReference type="InterPro" id="IPR011639">
    <property type="entry name" value="MethylTrfase_TaqI-like_dom"/>
</dbReference>
<name>A0A5Q4ZED1_9BURK</name>
<dbReference type="Pfam" id="PF07669">
    <property type="entry name" value="Eco57I"/>
    <property type="match status" value="1"/>
</dbReference>
<dbReference type="SUPFAM" id="SSF53335">
    <property type="entry name" value="S-adenosyl-L-methionine-dependent methyltransferases"/>
    <property type="match status" value="1"/>
</dbReference>
<dbReference type="InterPro" id="IPR002052">
    <property type="entry name" value="DNA_methylase_N6_adenine_CS"/>
</dbReference>
<evidence type="ECO:0000256" key="4">
    <source>
        <dbReference type="ARBA" id="ARBA00022691"/>
    </source>
</evidence>
<dbReference type="PROSITE" id="PS00092">
    <property type="entry name" value="N6_MTASE"/>
    <property type="match status" value="1"/>
</dbReference>
<evidence type="ECO:0000256" key="5">
    <source>
        <dbReference type="ARBA" id="ARBA00047942"/>
    </source>
</evidence>
<dbReference type="PANTHER" id="PTHR33841:SF1">
    <property type="entry name" value="DNA METHYLTRANSFERASE A"/>
    <property type="match status" value="1"/>
</dbReference>
<feature type="domain" description="Type II methyltransferase M.TaqI-like" evidence="6">
    <location>
        <begin position="347"/>
        <end position="566"/>
    </location>
</feature>
<dbReference type="EC" id="2.1.1.72" evidence="1"/>
<dbReference type="GO" id="GO:0003676">
    <property type="term" value="F:nucleic acid binding"/>
    <property type="evidence" value="ECO:0007669"/>
    <property type="project" value="InterPro"/>
</dbReference>
<dbReference type="PROSITE" id="PS51318">
    <property type="entry name" value="TAT"/>
    <property type="match status" value="1"/>
</dbReference>
<keyword evidence="8" id="KW-1185">Reference proteome</keyword>